<dbReference type="AlphaFoldDB" id="A0A6U3XLZ3"/>
<proteinExistence type="predicted"/>
<reference evidence="1" key="1">
    <citation type="submission" date="2021-01" db="EMBL/GenBank/DDBJ databases">
        <authorList>
            <person name="Corre E."/>
            <person name="Pelletier E."/>
            <person name="Niang G."/>
            <person name="Scheremetjew M."/>
            <person name="Finn R."/>
            <person name="Kale V."/>
            <person name="Holt S."/>
            <person name="Cochrane G."/>
            <person name="Meng A."/>
            <person name="Brown T."/>
            <person name="Cohen L."/>
        </authorList>
    </citation>
    <scope>NUCLEOTIDE SEQUENCE</scope>
    <source>
        <strain evidence="1">Pop2</strain>
    </source>
</reference>
<protein>
    <submittedName>
        <fullName evidence="1">Uncharacterized protein</fullName>
    </submittedName>
</protein>
<evidence type="ECO:0000313" key="1">
    <source>
        <dbReference type="EMBL" id="CAD9318311.1"/>
    </source>
</evidence>
<organism evidence="1">
    <name type="scientific">Ditylum brightwellii</name>
    <dbReference type="NCBI Taxonomy" id="49249"/>
    <lineage>
        <taxon>Eukaryota</taxon>
        <taxon>Sar</taxon>
        <taxon>Stramenopiles</taxon>
        <taxon>Ochrophyta</taxon>
        <taxon>Bacillariophyta</taxon>
        <taxon>Mediophyceae</taxon>
        <taxon>Lithodesmiophycidae</taxon>
        <taxon>Lithodesmiales</taxon>
        <taxon>Lithodesmiaceae</taxon>
        <taxon>Ditylum</taxon>
    </lineage>
</organism>
<accession>A0A6U3XLZ3</accession>
<dbReference type="EMBL" id="HBGN01007435">
    <property type="protein sequence ID" value="CAD9318311.1"/>
    <property type="molecule type" value="Transcribed_RNA"/>
</dbReference>
<sequence>MATSAATAAAAAAAASLTTTHSTKSTVLSTYRTLHKLIRNLPPTQQPNALTQLRTTYKSNVTAPTSSIQPLIEEAGKKIAYLRIVTPKDRSTNQKSSERWIYDGNGNKVFNGIGQLNRDGKAVSNWNGKNLDPCSVKRHRQQLGRAGFVNNLHAKGLF</sequence>
<gene>
    <name evidence="1" type="ORF">DBRI1063_LOCUS4741</name>
</gene>
<name>A0A6U3XLZ3_9STRA</name>